<comment type="caution">
    <text evidence="2">The sequence shown here is derived from an EMBL/GenBank/DDBJ whole genome shotgun (WGS) entry which is preliminary data.</text>
</comment>
<dbReference type="RefSeq" id="WP_388110835.1">
    <property type="nucleotide sequence ID" value="NZ_JBIAHM010000011.1"/>
</dbReference>
<proteinExistence type="predicted"/>
<keyword evidence="1" id="KW-1133">Transmembrane helix</keyword>
<gene>
    <name evidence="2" type="ORF">ACFYNQ_29785</name>
</gene>
<evidence type="ECO:0000256" key="1">
    <source>
        <dbReference type="SAM" id="Phobius"/>
    </source>
</evidence>
<organism evidence="2 3">
    <name type="scientific">Streptomyces hokutonensis</name>
    <dbReference type="NCBI Taxonomy" id="1306990"/>
    <lineage>
        <taxon>Bacteria</taxon>
        <taxon>Bacillati</taxon>
        <taxon>Actinomycetota</taxon>
        <taxon>Actinomycetes</taxon>
        <taxon>Kitasatosporales</taxon>
        <taxon>Streptomycetaceae</taxon>
        <taxon>Streptomyces</taxon>
    </lineage>
</organism>
<evidence type="ECO:0000313" key="2">
    <source>
        <dbReference type="EMBL" id="MFE9602743.1"/>
    </source>
</evidence>
<keyword evidence="1" id="KW-0812">Transmembrane</keyword>
<dbReference type="EMBL" id="JBIAHM010000011">
    <property type="protein sequence ID" value="MFE9602743.1"/>
    <property type="molecule type" value="Genomic_DNA"/>
</dbReference>
<name>A0ABW6MB51_9ACTN</name>
<dbReference type="Proteomes" id="UP001601303">
    <property type="component" value="Unassembled WGS sequence"/>
</dbReference>
<evidence type="ECO:0008006" key="4">
    <source>
        <dbReference type="Google" id="ProtNLM"/>
    </source>
</evidence>
<protein>
    <recommendedName>
        <fullName evidence="4">Secreted protein</fullName>
    </recommendedName>
</protein>
<keyword evidence="1" id="KW-0472">Membrane</keyword>
<feature type="transmembrane region" description="Helical" evidence="1">
    <location>
        <begin position="36"/>
        <end position="55"/>
    </location>
</feature>
<keyword evidence="3" id="KW-1185">Reference proteome</keyword>
<reference evidence="2 3" key="1">
    <citation type="submission" date="2024-10" db="EMBL/GenBank/DDBJ databases">
        <title>The Natural Products Discovery Center: Release of the First 8490 Sequenced Strains for Exploring Actinobacteria Biosynthetic Diversity.</title>
        <authorList>
            <person name="Kalkreuter E."/>
            <person name="Kautsar S.A."/>
            <person name="Yang D."/>
            <person name="Bader C.D."/>
            <person name="Teijaro C.N."/>
            <person name="Fluegel L."/>
            <person name="Davis C.M."/>
            <person name="Simpson J.R."/>
            <person name="Lauterbach L."/>
            <person name="Steele A.D."/>
            <person name="Gui C."/>
            <person name="Meng S."/>
            <person name="Li G."/>
            <person name="Viehrig K."/>
            <person name="Ye F."/>
            <person name="Su P."/>
            <person name="Kiefer A.F."/>
            <person name="Nichols A."/>
            <person name="Cepeda A.J."/>
            <person name="Yan W."/>
            <person name="Fan B."/>
            <person name="Jiang Y."/>
            <person name="Adhikari A."/>
            <person name="Zheng C.-J."/>
            <person name="Schuster L."/>
            <person name="Cowan T.M."/>
            <person name="Smanski M.J."/>
            <person name="Chevrette M.G."/>
            <person name="De Carvalho L.P.S."/>
            <person name="Shen B."/>
        </authorList>
    </citation>
    <scope>NUCLEOTIDE SEQUENCE [LARGE SCALE GENOMIC DNA]</scope>
    <source>
        <strain evidence="2 3">NPDC006488</strain>
    </source>
</reference>
<accession>A0ABW6MB51</accession>
<sequence length="57" mass="5853">MSTLALLVILLLALVCAVIFAGLAYAVYRHPALGQPLAVAFGAVTLIAMAVTAILSR</sequence>
<evidence type="ECO:0000313" key="3">
    <source>
        <dbReference type="Proteomes" id="UP001601303"/>
    </source>
</evidence>